<evidence type="ECO:0000313" key="4">
    <source>
        <dbReference type="EMBL" id="WIH96297.1"/>
    </source>
</evidence>
<dbReference type="Proteomes" id="UP001223501">
    <property type="component" value="Chromosome"/>
</dbReference>
<dbReference type="InterPro" id="IPR036291">
    <property type="entry name" value="NAD(P)-bd_dom_sf"/>
</dbReference>
<dbReference type="SUPFAM" id="SSF51735">
    <property type="entry name" value="NAD(P)-binding Rossmann-fold domains"/>
    <property type="match status" value="1"/>
</dbReference>
<keyword evidence="2" id="KW-0472">Membrane</keyword>
<keyword evidence="5" id="KW-1185">Reference proteome</keyword>
<dbReference type="Gene3D" id="3.40.50.720">
    <property type="entry name" value="NAD(P)-binding Rossmann-like Domain"/>
    <property type="match status" value="1"/>
</dbReference>
<keyword evidence="2" id="KW-0812">Transmembrane</keyword>
<proteinExistence type="inferred from homology"/>
<dbReference type="InterPro" id="IPR001509">
    <property type="entry name" value="Epimerase_deHydtase"/>
</dbReference>
<organism evidence="4 5">
    <name type="scientific">Empedobacter falsenii</name>
    <dbReference type="NCBI Taxonomy" id="343874"/>
    <lineage>
        <taxon>Bacteria</taxon>
        <taxon>Pseudomonadati</taxon>
        <taxon>Bacteroidota</taxon>
        <taxon>Flavobacteriia</taxon>
        <taxon>Flavobacteriales</taxon>
        <taxon>Weeksellaceae</taxon>
        <taxon>Empedobacter</taxon>
    </lineage>
</organism>
<keyword evidence="2" id="KW-1133">Transmembrane helix</keyword>
<evidence type="ECO:0000259" key="3">
    <source>
        <dbReference type="Pfam" id="PF01370"/>
    </source>
</evidence>
<comment type="similarity">
    <text evidence="1">Belongs to the NAD(P)-dependent epimerase/dehydratase family.</text>
</comment>
<reference evidence="4 5" key="1">
    <citation type="submission" date="2022-09" db="EMBL/GenBank/DDBJ databases">
        <title>Whole genome sequencing analysis of tet(X)-positive Empedobacter falsenii YWS9-3.</title>
        <authorList>
            <person name="Chen C."/>
            <person name="Lv Y.-L."/>
        </authorList>
    </citation>
    <scope>NUCLEOTIDE SEQUENCE [LARGE SCALE GENOMIC DNA]</scope>
    <source>
        <strain evidence="4 5">YWS9-3_T</strain>
    </source>
</reference>
<dbReference type="Pfam" id="PF01370">
    <property type="entry name" value="Epimerase"/>
    <property type="match status" value="1"/>
</dbReference>
<gene>
    <name evidence="4" type="ORF">OBA43_08365</name>
</gene>
<dbReference type="RefSeq" id="WP_284582924.1">
    <property type="nucleotide sequence ID" value="NZ_CP106831.1"/>
</dbReference>
<protein>
    <submittedName>
        <fullName evidence="4">NAD(P)-dependent oxidoreductase</fullName>
    </submittedName>
</protein>
<evidence type="ECO:0000256" key="2">
    <source>
        <dbReference type="SAM" id="Phobius"/>
    </source>
</evidence>
<evidence type="ECO:0000313" key="5">
    <source>
        <dbReference type="Proteomes" id="UP001223501"/>
    </source>
</evidence>
<sequence length="331" mass="38337">MKIAFIFGGSGYIAYFLINKLIEENKFDKIILFDIQKPKFFDNSLPDNVEYIYCDVRNKIYYLIDFNLKIEDSWIYNFAAIHREPGHNRKEYFDTNINGAENINEFAENLNIRNIFFTSSIAPYGKSKEECSEKSMIYAETPYGISKGLAEKIHQIWLAKSNDRRLIVVRPSVIYGPHDPGNIYRTIRALKKGTFMLPNGGDIIKAYGYVYGLIESMLFTMDQKERLIIYNYAENPILNLKEMIQTIKKELGYTKPTFGISVNFLVFVAGIIQIGFKIIGKKSDIHPVRVKKAAFPTNIKPNYLIEKGFKFNYGLKESLKHWKSIAPEDFD</sequence>
<accession>A0ABY8V569</accession>
<dbReference type="PANTHER" id="PTHR43000">
    <property type="entry name" value="DTDP-D-GLUCOSE 4,6-DEHYDRATASE-RELATED"/>
    <property type="match status" value="1"/>
</dbReference>
<feature type="transmembrane region" description="Helical" evidence="2">
    <location>
        <begin position="258"/>
        <end position="279"/>
    </location>
</feature>
<dbReference type="EMBL" id="CP106831">
    <property type="protein sequence ID" value="WIH96297.1"/>
    <property type="molecule type" value="Genomic_DNA"/>
</dbReference>
<feature type="domain" description="NAD-dependent epimerase/dehydratase" evidence="3">
    <location>
        <begin position="5"/>
        <end position="226"/>
    </location>
</feature>
<name>A0ABY8V569_9FLAO</name>
<evidence type="ECO:0000256" key="1">
    <source>
        <dbReference type="ARBA" id="ARBA00007637"/>
    </source>
</evidence>